<dbReference type="EMBL" id="CZPZ01000008">
    <property type="protein sequence ID" value="CUS34403.1"/>
    <property type="molecule type" value="Genomic_DNA"/>
</dbReference>
<gene>
    <name evidence="1" type="ORF">COMA2_160127</name>
</gene>
<sequence length="96" mass="10500">MGLGIQGQPLTNSWSRRLPGCCDALTLSVTTCGVSLLVFSAPDILRRFSRTERRTYTSGFVAPSDLRRPTPRSALSVIVPLRTRSCQYPALALGFN</sequence>
<reference evidence="2" key="1">
    <citation type="submission" date="2015-10" db="EMBL/GenBank/DDBJ databases">
        <authorList>
            <person name="Luecker S."/>
            <person name="Luecker S."/>
        </authorList>
    </citation>
    <scope>NUCLEOTIDE SEQUENCE [LARGE SCALE GENOMIC DNA]</scope>
</reference>
<organism evidence="1 2">
    <name type="scientific">Candidatus Nitrospira nitrificans</name>
    <dbReference type="NCBI Taxonomy" id="1742973"/>
    <lineage>
        <taxon>Bacteria</taxon>
        <taxon>Pseudomonadati</taxon>
        <taxon>Nitrospirota</taxon>
        <taxon>Nitrospiria</taxon>
        <taxon>Nitrospirales</taxon>
        <taxon>Nitrospiraceae</taxon>
        <taxon>Nitrospira</taxon>
    </lineage>
</organism>
<accession>A0A0S4L9M0</accession>
<dbReference type="Proteomes" id="UP000198736">
    <property type="component" value="Unassembled WGS sequence"/>
</dbReference>
<keyword evidence="2" id="KW-1185">Reference proteome</keyword>
<evidence type="ECO:0000313" key="2">
    <source>
        <dbReference type="Proteomes" id="UP000198736"/>
    </source>
</evidence>
<evidence type="ECO:0000313" key="1">
    <source>
        <dbReference type="EMBL" id="CUS34403.1"/>
    </source>
</evidence>
<protein>
    <submittedName>
        <fullName evidence="1">Uncharacterized protein</fullName>
    </submittedName>
</protein>
<proteinExistence type="predicted"/>
<name>A0A0S4L9M0_9BACT</name>
<dbReference type="AlphaFoldDB" id="A0A0S4L9M0"/>